<protein>
    <submittedName>
        <fullName evidence="1">Uncharacterized protein</fullName>
    </submittedName>
</protein>
<sequence length="2358" mass="257917">MKFRLHNVITFLVLILTVVLSIGFVCASDVQNDRGNSADGSVSAVENSGTDSVVTPSKSIVNNASISTDSKGVNNTNNDKSVVSKSNSVRNVSISGKVIRCDSGLAFKGVTIKVFDLKGNLLKKTQTDKNGLYNIVFDSKDSVFKVTASYPGHITMSKNVRLYDGKGVCDFQLGPEPKITINPNNLNQFVNEDFKFEINFDNTGNETGFGPIVYLRLPPEVEFKGATFLGQPVNAIRVGVFPSNGTLIDPLTKKPVTGTPGETFYVLEYPLGSFTKGQPIAKMEIIATLRANATLGKPLNITATPVFRFGANETGSPTIVGNNSTLRVIPTVIKITKVVDTPENEITTGKSNPHRYRLIIDIANGQIISNITLKDILPGNIQFLRIIDNATGREIRLPNTNTPGGLLEIFFDSITGTLSSEDRVVIYEFYAPKLDNESKHVLNPNTGLSENATNNVNVSGKYKDLNVSAKDNHTVMLKSIATQKYVKDITGGNKTKPKNILEYLINFQISDYFSFDNIVIYDTLGDGQTFLNDPLPNLIIQLPNGTVINIPISLTDFTRNYDSTTGITYLKFNISAILIKYGYGGVLTGCHYYNETASINPLRGNLTFRSQINTNFTIPNKNIVSNDIINNNVIISGNLTNQSAGVSDYSGSEITIVAPKSNKFIVRINGKEVSGSNFTIRPGDNITFSLEVNIPTTNLHNFVITDYLPIPLFRALQFATGQSPNNSSAIPVSGQWRLGDKDTLFVKTGKLPYLTVDTAQNRLIFNYGDIDLESQEETVAHILFTVTATGDRMADGLHLANLLNIMYDNTTDSTFSEDSIVHFVTGMPNLSIQKNATPKNNLEAGDTVTYNIIIKNKGNSTAYNIVVRDNFLIINGQYFSTSSIKDLRAYRGEVEITDLNLWDLFTDDGLSLGNYALGVDPSNNTILITYKIVLPNNVTPLQVFNNTVQITNFTSLPNITSPNFVDDPRNYEDNESIQVKNINFTKNYTGSKNGPSKGNNLTIGETGKYRLTIVLPAGQVTNITIKDTLPNGLKLVGTPIINKNGMQLPNYDIIYEGNSFIIVFKGVVNTEKGGINTFYVDYEAIVLNNATLNPVHTTNRARTNIANLTWADPYNRTLTSNATVNIIEPKINTTKKFSSYEIQGGKTVTITITIRNDGMSKAYNLTVKDYLANAEHIFDLNSVVEVTTPTGFTFKYDPATKVVTYTGGDLDVGESATFYFNVTVLSNPYLGQNYVNYANVTYWSLPIGAEIDPEIREYNSSGNATIVVKDPSLNKTFVNSTIYGPSTNVTIGDKLTYRIMVKSPKGNATNIILVDRLPEGYRFLGYTLHKENWAGNLGNLIFTQNGRDLIFKFEGLTTSDSDDNYCYIDLEVLVLNDPSNRAGLVKTNFVNLTWDENQKGPFNSSVNTTIVEPNLEIKKSANKTKDIKGRDKLSITITIINNGNSNAYRINISDILDPKFFNSSTAELPVIDGFNIYREGNAIYIVANEGTFIASGDNKTFTFNVTVIQDVYINSTFKNIANVTYSSMPNNTFNETRNYTNKSNEVSFNTINPSIKKNVNNKNSPIGGRLTYTVVITLPEGYTSSLKFKDILPSGLKYIGGSLVITPSGSVIYANPTITTSDNSISVDFGAVNITSDGTITLAYTVLVQNMTGNKNGTVLVNNATIFFVNSSEDESNLSAVDNVTVVEPKLNISKSSNKNTYHPGENVVFTILISHSTGSGSSAYYLIVRDVIPVGLEYVLNSAVLPPGWSVTYDPIIRTLIFSTSTDYELPIGETVTLKFNCTVINSSSVLGLNLTNIVYLNYSSSNNTDDSRIYGPVEANKTINVTITKLDITKKGDTKVVAGGQIRYNITIKNIGDYDAINVILKDILPNYVKGDFYSTDNWATYYTWKDLIDIGILKPGESITVWINATVNASTPNGTILNNTAFVNASNDPETHNDSAITNVTTSANLTINKTGDSKVVAGSKIKYVIVIRNNGPSDALNVTLRDLLPQYVKGDFYSTDNWATYYTWKDLIDLGILKPGESITVWINATVNASTPNGTILNNTAIVTSPTDPNPKNDSAITNVTSKANLTITKVVNVEKIVRGQTIQYMIVITNHGPSDALNVSLYDYFDDSLLLNTYYSTDGSTWKKFNGALILPNLIASLASGSNVTVWVNGTVANNATRGIKNTAITNAVNDPEGNKSKVVETPIQKSHISIKKTVNNPKPYLGEKVYFTLTVKNWGPDTAISVYAIDKLPEGLRYVSHKTNYGSYDPLTGLWLIGDIPKDGVAQLTLIVVVEKLGTIVNLAEVFTNSYDGHPEKHNASASVDVVPKPDPTPTPSPVPGVVGMKNTGMPIPIAVLAILLAFVGVLRVKKR</sequence>
<dbReference type="Proteomes" id="UP000825015">
    <property type="component" value="Chromosome"/>
</dbReference>
<reference evidence="1" key="1">
    <citation type="submission" date="2019-06" db="EMBL/GenBank/DDBJ databases">
        <title>Complete genome sequence of Methanobrevibacter arboriphilus strain SA.</title>
        <authorList>
            <person name="Asakawa S."/>
        </authorList>
    </citation>
    <scope>NUCLEOTIDE SEQUENCE</scope>
    <source>
        <strain evidence="1">SA</strain>
    </source>
</reference>
<evidence type="ECO:0000313" key="2">
    <source>
        <dbReference type="Proteomes" id="UP000825015"/>
    </source>
</evidence>
<organism evidence="1 2">
    <name type="scientific">Methanobrevibacter arboriphilus</name>
    <dbReference type="NCBI Taxonomy" id="39441"/>
    <lineage>
        <taxon>Archaea</taxon>
        <taxon>Methanobacteriati</taxon>
        <taxon>Methanobacteriota</taxon>
        <taxon>Methanomada group</taxon>
        <taxon>Methanobacteria</taxon>
        <taxon>Methanobacteriales</taxon>
        <taxon>Methanobacteriaceae</taxon>
        <taxon>Methanobrevibacter</taxon>
    </lineage>
</organism>
<name>A0ACA8R3T6_METAZ</name>
<keyword evidence="2" id="KW-1185">Reference proteome</keyword>
<accession>A0ACA8R3T6</accession>
<evidence type="ECO:0000313" key="1">
    <source>
        <dbReference type="EMBL" id="BBL62248.1"/>
    </source>
</evidence>
<dbReference type="EMBL" id="AP019779">
    <property type="protein sequence ID" value="BBL62248.1"/>
    <property type="molecule type" value="Genomic_DNA"/>
</dbReference>
<gene>
    <name evidence="1" type="ORF">MarbSA_12880</name>
</gene>
<proteinExistence type="predicted"/>